<dbReference type="Gene3D" id="3.40.50.1820">
    <property type="entry name" value="alpha/beta hydrolase"/>
    <property type="match status" value="1"/>
</dbReference>
<feature type="transmembrane region" description="Helical" evidence="1">
    <location>
        <begin position="411"/>
        <end position="427"/>
    </location>
</feature>
<dbReference type="PANTHER" id="PTHR42886">
    <property type="entry name" value="RE40534P-RELATED"/>
    <property type="match status" value="1"/>
</dbReference>
<protein>
    <submittedName>
        <fullName evidence="3">Serine aminopeptidase, S33</fullName>
    </submittedName>
</protein>
<evidence type="ECO:0000313" key="3">
    <source>
        <dbReference type="EMBL" id="SHM48042.1"/>
    </source>
</evidence>
<feature type="transmembrane region" description="Helical" evidence="1">
    <location>
        <begin position="347"/>
        <end position="366"/>
    </location>
</feature>
<evidence type="ECO:0000256" key="1">
    <source>
        <dbReference type="SAM" id="Phobius"/>
    </source>
</evidence>
<dbReference type="SUPFAM" id="SSF53474">
    <property type="entry name" value="alpha/beta-Hydrolases"/>
    <property type="match status" value="1"/>
</dbReference>
<reference evidence="3 4" key="1">
    <citation type="submission" date="2016-11" db="EMBL/GenBank/DDBJ databases">
        <authorList>
            <person name="Varghese N."/>
            <person name="Submissions S."/>
        </authorList>
    </citation>
    <scope>NUCLEOTIDE SEQUENCE [LARGE SCALE GENOMIC DNA]</scope>
    <source>
        <strain evidence="3 4">DSM 28249</strain>
    </source>
</reference>
<keyword evidence="1" id="KW-0472">Membrane</keyword>
<proteinExistence type="predicted"/>
<dbReference type="Proteomes" id="UP000322545">
    <property type="component" value="Unassembled WGS sequence"/>
</dbReference>
<feature type="transmembrane region" description="Helical" evidence="1">
    <location>
        <begin position="464"/>
        <end position="484"/>
    </location>
</feature>
<sequence length="486" mass="51432">MRRRDLSVGLFALLLAAWSLWVLEGARQGVVIEDLRLGDTPVTRMSDGSGGPPVVIAHGFAGSRQMMQAYGLTLARAGYDVHAFDFLGHGRHKVPMGGDVTSVEGTTRLLVDQTAEVIAMARARGDGAAVALLGHSMATDVLVRVAAETEGVGPLILLSPFSQAITATEPKDLLMIAGAWEARLSEFALEQVRQIDPEAGFGEVVGRDGLRRMALQAPMVEHVAILHSRAAQRAALDWLNGFHGRDQGTNVPPTGWALIGLLTAITALFGPVARLLPRRETLDMPLSARGLAVAIGLPALAAPLLATQVETKVLPVLVADYLALHLMIYGVLQMAVLGWLRGRPGWPAPLAAGLLVVWTLGVFGLALDRYGANFWPTPERLAIIAALCLGAVPFMLADSWLAHGAGLWRRVLARVGFLASLGIAVALDFGGLFFLLMIAPVIVLFFLSFGVMGRAVAQRSGPMAAGLGLGLALAWALGVSFPLFSA</sequence>
<keyword evidence="1" id="KW-0812">Transmembrane</keyword>
<keyword evidence="1" id="KW-1133">Transmembrane helix</keyword>
<dbReference type="InterPro" id="IPR029058">
    <property type="entry name" value="AB_hydrolase_fold"/>
</dbReference>
<keyword evidence="3" id="KW-0031">Aminopeptidase</keyword>
<feature type="domain" description="Serine aminopeptidase S33" evidence="2">
    <location>
        <begin position="54"/>
        <end position="168"/>
    </location>
</feature>
<feature type="transmembrane region" description="Helical" evidence="1">
    <location>
        <begin position="288"/>
        <end position="309"/>
    </location>
</feature>
<feature type="transmembrane region" description="Helical" evidence="1">
    <location>
        <begin position="255"/>
        <end position="276"/>
    </location>
</feature>
<evidence type="ECO:0000259" key="2">
    <source>
        <dbReference type="Pfam" id="PF12146"/>
    </source>
</evidence>
<accession>A0A1M7J542</accession>
<feature type="transmembrane region" description="Helical" evidence="1">
    <location>
        <begin position="381"/>
        <end position="402"/>
    </location>
</feature>
<organism evidence="3 4">
    <name type="scientific">Roseovarius litoreus</name>
    <dbReference type="NCBI Taxonomy" id="1155722"/>
    <lineage>
        <taxon>Bacteria</taxon>
        <taxon>Pseudomonadati</taxon>
        <taxon>Pseudomonadota</taxon>
        <taxon>Alphaproteobacteria</taxon>
        <taxon>Rhodobacterales</taxon>
        <taxon>Roseobacteraceae</taxon>
        <taxon>Roseovarius</taxon>
    </lineage>
</organism>
<dbReference type="PANTHER" id="PTHR42886:SF29">
    <property type="entry name" value="PUMMELIG, ISOFORM A"/>
    <property type="match status" value="1"/>
</dbReference>
<feature type="transmembrane region" description="Helical" evidence="1">
    <location>
        <begin position="433"/>
        <end position="452"/>
    </location>
</feature>
<dbReference type="EMBL" id="FRCB01000008">
    <property type="protein sequence ID" value="SHM48042.1"/>
    <property type="molecule type" value="Genomic_DNA"/>
</dbReference>
<keyword evidence="3" id="KW-0645">Protease</keyword>
<dbReference type="AlphaFoldDB" id="A0A1M7J542"/>
<dbReference type="Pfam" id="PF12146">
    <property type="entry name" value="Hydrolase_4"/>
    <property type="match status" value="1"/>
</dbReference>
<name>A0A1M7J542_9RHOB</name>
<dbReference type="GO" id="GO:0004177">
    <property type="term" value="F:aminopeptidase activity"/>
    <property type="evidence" value="ECO:0007669"/>
    <property type="project" value="UniProtKB-KW"/>
</dbReference>
<keyword evidence="4" id="KW-1185">Reference proteome</keyword>
<dbReference type="RefSeq" id="WP_149780286.1">
    <property type="nucleotide sequence ID" value="NZ_FRCB01000008.1"/>
</dbReference>
<gene>
    <name evidence="3" type="ORF">SAMN05443432_10845</name>
</gene>
<feature type="transmembrane region" description="Helical" evidence="1">
    <location>
        <begin position="321"/>
        <end position="340"/>
    </location>
</feature>
<dbReference type="InterPro" id="IPR022742">
    <property type="entry name" value="Hydrolase_4"/>
</dbReference>
<evidence type="ECO:0000313" key="4">
    <source>
        <dbReference type="Proteomes" id="UP000322545"/>
    </source>
</evidence>
<keyword evidence="3" id="KW-0378">Hydrolase</keyword>